<reference evidence="2 3" key="1">
    <citation type="submission" date="2015-05" db="EMBL/GenBank/DDBJ databases">
        <authorList>
            <person name="Wang D.B."/>
            <person name="Wang M."/>
        </authorList>
    </citation>
    <scope>NUCLEOTIDE SEQUENCE [LARGE SCALE GENOMIC DNA]</scope>
    <source>
        <strain evidence="2">VL1</strain>
    </source>
</reference>
<evidence type="ECO:0008006" key="4">
    <source>
        <dbReference type="Google" id="ProtNLM"/>
    </source>
</evidence>
<dbReference type="PANTHER" id="PTHR31010:SF2">
    <property type="entry name" value="RAN-SPECIFIC GTPASE-ACTIVATING PROTEIN 30"/>
    <property type="match status" value="1"/>
</dbReference>
<dbReference type="Pfam" id="PF05508">
    <property type="entry name" value="Ran-binding"/>
    <property type="match status" value="1"/>
</dbReference>
<organism evidence="2 3">
    <name type="scientific">Verticillium longisporum</name>
    <name type="common">Verticillium dahliae var. longisporum</name>
    <dbReference type="NCBI Taxonomy" id="100787"/>
    <lineage>
        <taxon>Eukaryota</taxon>
        <taxon>Fungi</taxon>
        <taxon>Dikarya</taxon>
        <taxon>Ascomycota</taxon>
        <taxon>Pezizomycotina</taxon>
        <taxon>Sordariomycetes</taxon>
        <taxon>Hypocreomycetidae</taxon>
        <taxon>Glomerellales</taxon>
        <taxon>Plectosphaerellaceae</taxon>
        <taxon>Verticillium</taxon>
    </lineage>
</organism>
<dbReference type="PANTHER" id="PTHR31010">
    <property type="entry name" value="RAN-SPECIFIC GTPASE-ACTIVATING PROTEIN 30-RELATED"/>
    <property type="match status" value="1"/>
</dbReference>
<dbReference type="InterPro" id="IPR008812">
    <property type="entry name" value="Ran_GTP-bd-rel"/>
</dbReference>
<evidence type="ECO:0000313" key="3">
    <source>
        <dbReference type="Proteomes" id="UP000044602"/>
    </source>
</evidence>
<dbReference type="Proteomes" id="UP000044602">
    <property type="component" value="Unassembled WGS sequence"/>
</dbReference>
<dbReference type="GO" id="GO:0030695">
    <property type="term" value="F:GTPase regulator activity"/>
    <property type="evidence" value="ECO:0007669"/>
    <property type="project" value="TreeGrafter"/>
</dbReference>
<dbReference type="GO" id="GO:0005634">
    <property type="term" value="C:nucleus"/>
    <property type="evidence" value="ECO:0007669"/>
    <property type="project" value="TreeGrafter"/>
</dbReference>
<dbReference type="GO" id="GO:0005737">
    <property type="term" value="C:cytoplasm"/>
    <property type="evidence" value="ECO:0007669"/>
    <property type="project" value="TreeGrafter"/>
</dbReference>
<protein>
    <recommendedName>
        <fullName evidence="4">Ran-binding-domain-containing protein</fullName>
    </recommendedName>
</protein>
<gene>
    <name evidence="2" type="ORF">BN1708_016409</name>
</gene>
<evidence type="ECO:0000256" key="1">
    <source>
        <dbReference type="SAM" id="MobiDB-lite"/>
    </source>
</evidence>
<accession>A0A0G4MLX2</accession>
<proteinExistence type="predicted"/>
<feature type="region of interest" description="Disordered" evidence="1">
    <location>
        <begin position="465"/>
        <end position="495"/>
    </location>
</feature>
<dbReference type="AlphaFoldDB" id="A0A0G4MLX2"/>
<feature type="region of interest" description="Disordered" evidence="1">
    <location>
        <begin position="277"/>
        <end position="297"/>
    </location>
</feature>
<name>A0A0G4MLX2_VERLO</name>
<evidence type="ECO:0000313" key="2">
    <source>
        <dbReference type="EMBL" id="CRK35184.1"/>
    </source>
</evidence>
<dbReference type="EMBL" id="CVQH01023417">
    <property type="protein sequence ID" value="CRK35184.1"/>
    <property type="molecule type" value="Genomic_DNA"/>
</dbReference>
<keyword evidence="3" id="KW-1185">Reference proteome</keyword>
<sequence>MDALLSRLGYQALNMAMRSGLALTSTYAVSQCSRLMKRIDDKTIRTDLKRLQTQLNSKIKVVSPAIDLIEFKSGRGNAFLESAVPIARALHVAITSLNRELDEVALTIEQSPCASPPEQVITQLGRIIADMKDLLARIDHDIPLLHMAITASGESLTSTLSPGVSPSRLLQASTLLNFGDTQYAYDPTRPVQIGPCFTFSLYMLFLGHADQSTESPATVPYTPDLSRNGAQRREPYGIEEGDRKPIWQEVLHKARVRLCRTPLDHVFDGRVGYRPPLKAPEHGSADAHVSSPLTNPPSTPVEYVYHMEIIEDLDDGRLHGDDHVQDCPFDGIVRAGIRESIPLFQLSKIFYADTGRILNIGQDSEENNPVLLLKRDVSTRPTASTSDVVVQSPCSTEEVSSDYEDLQQDVDQQIQEESLYIGEAMSSGMKADDTDCKEPHSVWSFPSHLDPEWLAFEVFVDDFDDHDTGDESSEHGSVDNDYMTKPTTTGNDDPLVDNRMLEQLQSISLNATHHATCEPTAQSSASSARGFAARSPFGAITTSISLMEMLIRLASLQEFQQASHLSIDDHVLAFFLEETSTTGLDREHRWKARNKARRHIGFDPYTDTPTKSSR</sequence>